<gene>
    <name evidence="2" type="ORF">ACFYXQ_18105</name>
</gene>
<feature type="compositionally biased region" description="Polar residues" evidence="1">
    <location>
        <begin position="234"/>
        <end position="259"/>
    </location>
</feature>
<feature type="compositionally biased region" description="Polar residues" evidence="1">
    <location>
        <begin position="295"/>
        <end position="307"/>
    </location>
</feature>
<feature type="compositionally biased region" description="Polar residues" evidence="1">
    <location>
        <begin position="101"/>
        <end position="122"/>
    </location>
</feature>
<reference evidence="2 3" key="1">
    <citation type="submission" date="2024-10" db="EMBL/GenBank/DDBJ databases">
        <title>The Natural Products Discovery Center: Release of the First 8490 Sequenced Strains for Exploring Actinobacteria Biosynthetic Diversity.</title>
        <authorList>
            <person name="Kalkreuter E."/>
            <person name="Kautsar S.A."/>
            <person name="Yang D."/>
            <person name="Bader C.D."/>
            <person name="Teijaro C.N."/>
            <person name="Fluegel L."/>
            <person name="Davis C.M."/>
            <person name="Simpson J.R."/>
            <person name="Lauterbach L."/>
            <person name="Steele A.D."/>
            <person name="Gui C."/>
            <person name="Meng S."/>
            <person name="Li G."/>
            <person name="Viehrig K."/>
            <person name="Ye F."/>
            <person name="Su P."/>
            <person name="Kiefer A.F."/>
            <person name="Nichols A."/>
            <person name="Cepeda A.J."/>
            <person name="Yan W."/>
            <person name="Fan B."/>
            <person name="Jiang Y."/>
            <person name="Adhikari A."/>
            <person name="Zheng C.-J."/>
            <person name="Schuster L."/>
            <person name="Cowan T.M."/>
            <person name="Smanski M.J."/>
            <person name="Chevrette M.G."/>
            <person name="De Carvalho L.P.S."/>
            <person name="Shen B."/>
        </authorList>
    </citation>
    <scope>NUCLEOTIDE SEQUENCE [LARGE SCALE GENOMIC DNA]</scope>
    <source>
        <strain evidence="2 3">NPDC002593</strain>
    </source>
</reference>
<comment type="caution">
    <text evidence="2">The sequence shown here is derived from an EMBL/GenBank/DDBJ whole genome shotgun (WGS) entry which is preliminary data.</text>
</comment>
<feature type="region of interest" description="Disordered" evidence="1">
    <location>
        <begin position="1"/>
        <end position="405"/>
    </location>
</feature>
<name>A0ABW6S078_9NOCA</name>
<feature type="compositionally biased region" description="Pro residues" evidence="1">
    <location>
        <begin position="139"/>
        <end position="154"/>
    </location>
</feature>
<sequence>MTDPDFASFGEPNRSRPEGYRLTHPRNEPATGSTNALTGFDPGRGSLGRPEVAVGWTPADPAPEWATGRSESLMSAPDSVAIRPDIGTSIAGSMANGGRQPENSSGTNGHQFPSAPTGSTFSAFDAPAGDDPRSANPAPGTPPAQSPPPAPNNQPPTTEFSAPTAPKPPNPALDSAFRTDTEPSEKSPGLPRRTPGVPHQFTDSEESDYVYSQPIMNLLDSQFDSPPPARRKSGSSGSLTNGSAFTSTESGHLTNNSLLATVERESTTPPNSAEFGAHPGGPAVPPAPAPLPERSASTAGPEANSTAPDPASTVKASSALPERTARNRTTSGLTAPDLTDPVETAAPPTPAAPRTRMSRKAAERAAAVTSDDETTSTAATSDSIAPRRTTTPPRIAAETRRTPAQDDVTKNVDVHLIMHLLLASHTLENIADKAEAGDVSLEEFIRAARRTRTAAVDLVSTWFGGADQMRQFAEALLAASDSA</sequence>
<organism evidence="2 3">
    <name type="scientific">Nocardia jiangxiensis</name>
    <dbReference type="NCBI Taxonomy" id="282685"/>
    <lineage>
        <taxon>Bacteria</taxon>
        <taxon>Bacillati</taxon>
        <taxon>Actinomycetota</taxon>
        <taxon>Actinomycetes</taxon>
        <taxon>Mycobacteriales</taxon>
        <taxon>Nocardiaceae</taxon>
        <taxon>Nocardia</taxon>
    </lineage>
</organism>
<dbReference type="Proteomes" id="UP001601992">
    <property type="component" value="Unassembled WGS sequence"/>
</dbReference>
<evidence type="ECO:0000256" key="1">
    <source>
        <dbReference type="SAM" id="MobiDB-lite"/>
    </source>
</evidence>
<dbReference type="RefSeq" id="WP_040818946.1">
    <property type="nucleotide sequence ID" value="NZ_JBIAQY010000005.1"/>
</dbReference>
<proteinExistence type="predicted"/>
<keyword evidence="3" id="KW-1185">Reference proteome</keyword>
<protein>
    <submittedName>
        <fullName evidence="2">Uncharacterized protein</fullName>
    </submittedName>
</protein>
<feature type="compositionally biased region" description="Pro residues" evidence="1">
    <location>
        <begin position="282"/>
        <end position="291"/>
    </location>
</feature>
<feature type="compositionally biased region" description="Basic and acidic residues" evidence="1">
    <location>
        <begin position="13"/>
        <end position="27"/>
    </location>
</feature>
<evidence type="ECO:0000313" key="3">
    <source>
        <dbReference type="Proteomes" id="UP001601992"/>
    </source>
</evidence>
<evidence type="ECO:0000313" key="2">
    <source>
        <dbReference type="EMBL" id="MFF3569688.1"/>
    </source>
</evidence>
<feature type="compositionally biased region" description="Low complexity" evidence="1">
    <location>
        <begin position="365"/>
        <end position="383"/>
    </location>
</feature>
<accession>A0ABW6S078</accession>
<dbReference type="EMBL" id="JBIAQY010000005">
    <property type="protein sequence ID" value="MFF3569688.1"/>
    <property type="molecule type" value="Genomic_DNA"/>
</dbReference>